<keyword evidence="2" id="KW-0812">Transmembrane</keyword>
<dbReference type="GO" id="GO:0006626">
    <property type="term" value="P:protein targeting to mitochondrion"/>
    <property type="evidence" value="ECO:0007669"/>
    <property type="project" value="TreeGrafter"/>
</dbReference>
<keyword evidence="2" id="KW-0472">Membrane</keyword>
<dbReference type="EMBL" id="JAXLQG010000027">
    <property type="protein sequence ID" value="KAK5528282.1"/>
    <property type="molecule type" value="Genomic_DNA"/>
</dbReference>
<comment type="caution">
    <text evidence="4">The sequence shown here is derived from an EMBL/GenBank/DDBJ whole genome shotgun (WGS) entry which is preliminary data.</text>
</comment>
<dbReference type="Proteomes" id="UP001345827">
    <property type="component" value="Unassembled WGS sequence"/>
</dbReference>
<dbReference type="PANTHER" id="PTHR38402:SF1">
    <property type="entry name" value="MITOCHONDRIAL OUTER MEMBRANE PROTEIN OM14"/>
    <property type="match status" value="1"/>
</dbReference>
<evidence type="ECO:0000259" key="3">
    <source>
        <dbReference type="Pfam" id="PF17304"/>
    </source>
</evidence>
<dbReference type="InterPro" id="IPR039453">
    <property type="entry name" value="OM14_C"/>
</dbReference>
<feature type="domain" description="Mitochondrial outer membrane protein OM14 C-terminal" evidence="3">
    <location>
        <begin position="116"/>
        <end position="168"/>
    </location>
</feature>
<dbReference type="AlphaFoldDB" id="A0AAV9PWB2"/>
<dbReference type="PANTHER" id="PTHR38402">
    <property type="entry name" value="MITOCHONDRIAL OUTER MEMBRANE PROTEIN OM14"/>
    <property type="match status" value="1"/>
</dbReference>
<evidence type="ECO:0000313" key="5">
    <source>
        <dbReference type="Proteomes" id="UP001345827"/>
    </source>
</evidence>
<dbReference type="GO" id="GO:0005741">
    <property type="term" value="C:mitochondrial outer membrane"/>
    <property type="evidence" value="ECO:0007669"/>
    <property type="project" value="InterPro"/>
</dbReference>
<evidence type="ECO:0000256" key="1">
    <source>
        <dbReference type="SAM" id="MobiDB-lite"/>
    </source>
</evidence>
<organism evidence="4 5">
    <name type="scientific">Vermiconidia calcicola</name>
    <dbReference type="NCBI Taxonomy" id="1690605"/>
    <lineage>
        <taxon>Eukaryota</taxon>
        <taxon>Fungi</taxon>
        <taxon>Dikarya</taxon>
        <taxon>Ascomycota</taxon>
        <taxon>Pezizomycotina</taxon>
        <taxon>Dothideomycetes</taxon>
        <taxon>Dothideomycetidae</taxon>
        <taxon>Mycosphaerellales</taxon>
        <taxon>Extremaceae</taxon>
        <taxon>Vermiconidia</taxon>
    </lineage>
</organism>
<proteinExistence type="predicted"/>
<dbReference type="InterPro" id="IPR039454">
    <property type="entry name" value="OM14"/>
</dbReference>
<evidence type="ECO:0000256" key="2">
    <source>
        <dbReference type="SAM" id="Phobius"/>
    </source>
</evidence>
<sequence length="181" mass="19493">MSYADIAAKGPKQSPEEYCSRAPPVPALEPSESESASLIDVDSPHVSSVKSDFQEQEVKTETQADRLEHEAEDKARADAQKASEAAEKAKKKAATKGKEVKDALKKDGQKLSENRDNPVVVGNALIWGITAVALGYGAYKKHSEGQLDWQIAGTVAGCVGAFAVADYFGSKWLLENKYPPK</sequence>
<gene>
    <name evidence="4" type="ORF">LTR25_010589</name>
</gene>
<name>A0AAV9PWB2_9PEZI</name>
<feature type="transmembrane region" description="Helical" evidence="2">
    <location>
        <begin position="119"/>
        <end position="139"/>
    </location>
</feature>
<keyword evidence="5" id="KW-1185">Reference proteome</keyword>
<feature type="compositionally biased region" description="Basic and acidic residues" evidence="1">
    <location>
        <begin position="52"/>
        <end position="88"/>
    </location>
</feature>
<feature type="compositionally biased region" description="Basic and acidic residues" evidence="1">
    <location>
        <begin position="96"/>
        <end position="115"/>
    </location>
</feature>
<evidence type="ECO:0000313" key="4">
    <source>
        <dbReference type="EMBL" id="KAK5528282.1"/>
    </source>
</evidence>
<dbReference type="Pfam" id="PF17304">
    <property type="entry name" value="OM14_C"/>
    <property type="match status" value="1"/>
</dbReference>
<accession>A0AAV9PWB2</accession>
<keyword evidence="2" id="KW-1133">Transmembrane helix</keyword>
<reference evidence="4 5" key="1">
    <citation type="submission" date="2023-06" db="EMBL/GenBank/DDBJ databases">
        <title>Black Yeasts Isolated from many extreme environments.</title>
        <authorList>
            <person name="Coleine C."/>
            <person name="Stajich J.E."/>
            <person name="Selbmann L."/>
        </authorList>
    </citation>
    <scope>NUCLEOTIDE SEQUENCE [LARGE SCALE GENOMIC DNA]</scope>
    <source>
        <strain evidence="4 5">CCFEE 5887</strain>
    </source>
</reference>
<feature type="transmembrane region" description="Helical" evidence="2">
    <location>
        <begin position="151"/>
        <end position="169"/>
    </location>
</feature>
<protein>
    <recommendedName>
        <fullName evidence="3">Mitochondrial outer membrane protein OM14 C-terminal domain-containing protein</fullName>
    </recommendedName>
</protein>
<feature type="region of interest" description="Disordered" evidence="1">
    <location>
        <begin position="1"/>
        <end position="115"/>
    </location>
</feature>
<dbReference type="GO" id="GO:1990593">
    <property type="term" value="F:nascent polypeptide-associated complex binding"/>
    <property type="evidence" value="ECO:0007669"/>
    <property type="project" value="InterPro"/>
</dbReference>
<feature type="compositionally biased region" description="Low complexity" evidence="1">
    <location>
        <begin position="28"/>
        <end position="38"/>
    </location>
</feature>